<proteinExistence type="predicted"/>
<sequence>MWMVSSRRHLGLALRFQEAAPLTNCCNCAERSSDLVMEMLGYGLLERKGIRC</sequence>
<name>A0A3P7IZ54_STRVU</name>
<dbReference type="EMBL" id="UYYB01025815">
    <property type="protein sequence ID" value="VDM72529.1"/>
    <property type="molecule type" value="Genomic_DNA"/>
</dbReference>
<evidence type="ECO:0000313" key="1">
    <source>
        <dbReference type="EMBL" id="VDM72529.1"/>
    </source>
</evidence>
<evidence type="ECO:0000313" key="2">
    <source>
        <dbReference type="Proteomes" id="UP000270094"/>
    </source>
</evidence>
<gene>
    <name evidence="1" type="ORF">SVUK_LOCUS7527</name>
</gene>
<dbReference type="AlphaFoldDB" id="A0A3P7IZ54"/>
<reference evidence="1 2" key="1">
    <citation type="submission" date="2018-11" db="EMBL/GenBank/DDBJ databases">
        <authorList>
            <consortium name="Pathogen Informatics"/>
        </authorList>
    </citation>
    <scope>NUCLEOTIDE SEQUENCE [LARGE SCALE GENOMIC DNA]</scope>
</reference>
<protein>
    <submittedName>
        <fullName evidence="1">Uncharacterized protein</fullName>
    </submittedName>
</protein>
<organism evidence="1 2">
    <name type="scientific">Strongylus vulgaris</name>
    <name type="common">Blood worm</name>
    <dbReference type="NCBI Taxonomy" id="40348"/>
    <lineage>
        <taxon>Eukaryota</taxon>
        <taxon>Metazoa</taxon>
        <taxon>Ecdysozoa</taxon>
        <taxon>Nematoda</taxon>
        <taxon>Chromadorea</taxon>
        <taxon>Rhabditida</taxon>
        <taxon>Rhabditina</taxon>
        <taxon>Rhabditomorpha</taxon>
        <taxon>Strongyloidea</taxon>
        <taxon>Strongylidae</taxon>
        <taxon>Strongylus</taxon>
    </lineage>
</organism>
<keyword evidence="2" id="KW-1185">Reference proteome</keyword>
<accession>A0A3P7IZ54</accession>
<dbReference type="Proteomes" id="UP000270094">
    <property type="component" value="Unassembled WGS sequence"/>
</dbReference>